<reference evidence="1" key="3">
    <citation type="submission" date="2025-09" db="UniProtKB">
        <authorList>
            <consortium name="Ensembl"/>
        </authorList>
    </citation>
    <scope>IDENTIFICATION</scope>
</reference>
<evidence type="ECO:0000313" key="2">
    <source>
        <dbReference type="Proteomes" id="UP000694382"/>
    </source>
</evidence>
<accession>A0A8C3Q751</accession>
<name>A0A8C3Q751_GEOPR</name>
<protein>
    <submittedName>
        <fullName evidence="1">Uncharacterized protein</fullName>
    </submittedName>
</protein>
<dbReference type="Ensembl" id="ENSCPVT00000007594.2">
    <property type="protein sequence ID" value="ENSCPVP00000007311.1"/>
    <property type="gene ID" value="ENSCPVG00000005366.2"/>
</dbReference>
<evidence type="ECO:0000313" key="1">
    <source>
        <dbReference type="Ensembl" id="ENSCPVP00000007311.1"/>
    </source>
</evidence>
<keyword evidence="2" id="KW-1185">Reference proteome</keyword>
<reference evidence="1" key="1">
    <citation type="submission" date="2020-02" db="EMBL/GenBank/DDBJ databases">
        <authorList>
            <person name="Enbody D E."/>
            <person name="Pettersson E M."/>
        </authorList>
    </citation>
    <scope>NUCLEOTIDE SEQUENCE [LARGE SCALE GENOMIC DNA]</scope>
</reference>
<proteinExistence type="predicted"/>
<dbReference type="Proteomes" id="UP000694382">
    <property type="component" value="Chromosome 13"/>
</dbReference>
<organism evidence="1 2">
    <name type="scientific">Geospiza parvula</name>
    <name type="common">Small tree-finch</name>
    <name type="synonym">Camarhynchus parvulus</name>
    <dbReference type="NCBI Taxonomy" id="87175"/>
    <lineage>
        <taxon>Eukaryota</taxon>
        <taxon>Metazoa</taxon>
        <taxon>Chordata</taxon>
        <taxon>Craniata</taxon>
        <taxon>Vertebrata</taxon>
        <taxon>Euteleostomi</taxon>
        <taxon>Archelosauria</taxon>
        <taxon>Archosauria</taxon>
        <taxon>Dinosauria</taxon>
        <taxon>Saurischia</taxon>
        <taxon>Theropoda</taxon>
        <taxon>Coelurosauria</taxon>
        <taxon>Aves</taxon>
        <taxon>Neognathae</taxon>
        <taxon>Neoaves</taxon>
        <taxon>Telluraves</taxon>
        <taxon>Australaves</taxon>
        <taxon>Passeriformes</taxon>
        <taxon>Thraupidae</taxon>
        <taxon>Camarhynchus</taxon>
    </lineage>
</organism>
<reference evidence="1" key="2">
    <citation type="submission" date="2025-08" db="UniProtKB">
        <authorList>
            <consortium name="Ensembl"/>
        </authorList>
    </citation>
    <scope>IDENTIFICATION</scope>
</reference>
<sequence length="166" mass="17974">PPSCHQLLGVGSILSAGLGHTAVEPGLVCPVTQSAGMSGSLCSWICLHPGECWHNSEHLEASLAFYCWLPHRAGLSKEQKLSFPQLGLGTHEVQLGSSQPNKAIKSGLITAEPSLPTEMLFTSLLCGQWDQSDQLWARILCGIRRLKEYYETASCWTSCAHKNQAG</sequence>
<dbReference type="AlphaFoldDB" id="A0A8C3Q751"/>